<reference evidence="2 3" key="1">
    <citation type="submission" date="2024-01" db="EMBL/GenBank/DDBJ databases">
        <title>A draft genome for the cacao thread blight pathogen Marasmiellus scandens.</title>
        <authorList>
            <person name="Baruah I.K."/>
            <person name="Leung J."/>
            <person name="Bukari Y."/>
            <person name="Amoako-Attah I."/>
            <person name="Meinhardt L.W."/>
            <person name="Bailey B.A."/>
            <person name="Cohen S.P."/>
        </authorList>
    </citation>
    <scope>NUCLEOTIDE SEQUENCE [LARGE SCALE GENOMIC DNA]</scope>
    <source>
        <strain evidence="2 3">GH-19</strain>
    </source>
</reference>
<evidence type="ECO:0000313" key="3">
    <source>
        <dbReference type="Proteomes" id="UP001498398"/>
    </source>
</evidence>
<sequence>MSLKSPSKLFEPIKIGHMQLKHRVVLAPLTRMRNDNDFVPLDIALEHYRQRASVPGTLLITEGMGVFAKGGAYTNLPGVWKEEQIVKWKEVTSAVHSQGSFIFAQIWSGGRIAIPDVLKNIDPSYKVVGPSDIPCSGHDWPVHPLTVEEIKEYVEAWGNGAANAIHKAGFDGVELHFANGYLVDQFIQDVSNKRTDEYGGSIENRARFPLEIVEAVVKAVGQERVGIRLSPWSVFQGK</sequence>
<dbReference type="Proteomes" id="UP001498398">
    <property type="component" value="Unassembled WGS sequence"/>
</dbReference>
<comment type="caution">
    <text evidence="2">The sequence shown here is derived from an EMBL/GenBank/DDBJ whole genome shotgun (WGS) entry which is preliminary data.</text>
</comment>
<dbReference type="InterPro" id="IPR001155">
    <property type="entry name" value="OxRdtase_FMN_N"/>
</dbReference>
<dbReference type="SUPFAM" id="SSF51395">
    <property type="entry name" value="FMN-linked oxidoreductases"/>
    <property type="match status" value="1"/>
</dbReference>
<dbReference type="Pfam" id="PF00724">
    <property type="entry name" value="Oxidored_FMN"/>
    <property type="match status" value="1"/>
</dbReference>
<feature type="domain" description="NADH:flavin oxidoreductase/NADH oxidase N-terminal" evidence="1">
    <location>
        <begin position="8"/>
        <end position="236"/>
    </location>
</feature>
<proteinExistence type="predicted"/>
<dbReference type="InterPro" id="IPR045247">
    <property type="entry name" value="Oye-like"/>
</dbReference>
<dbReference type="Gene3D" id="3.20.20.70">
    <property type="entry name" value="Aldolase class I"/>
    <property type="match status" value="1"/>
</dbReference>
<dbReference type="InterPro" id="IPR013785">
    <property type="entry name" value="Aldolase_TIM"/>
</dbReference>
<dbReference type="PANTHER" id="PTHR22893">
    <property type="entry name" value="NADH OXIDOREDUCTASE-RELATED"/>
    <property type="match status" value="1"/>
</dbReference>
<name>A0ABR1J3U0_9AGAR</name>
<evidence type="ECO:0000313" key="2">
    <source>
        <dbReference type="EMBL" id="KAK7447081.1"/>
    </source>
</evidence>
<organism evidence="2 3">
    <name type="scientific">Marasmiellus scandens</name>
    <dbReference type="NCBI Taxonomy" id="2682957"/>
    <lineage>
        <taxon>Eukaryota</taxon>
        <taxon>Fungi</taxon>
        <taxon>Dikarya</taxon>
        <taxon>Basidiomycota</taxon>
        <taxon>Agaricomycotina</taxon>
        <taxon>Agaricomycetes</taxon>
        <taxon>Agaricomycetidae</taxon>
        <taxon>Agaricales</taxon>
        <taxon>Marasmiineae</taxon>
        <taxon>Omphalotaceae</taxon>
        <taxon>Marasmiellus</taxon>
    </lineage>
</organism>
<dbReference type="EMBL" id="JBANRG010000042">
    <property type="protein sequence ID" value="KAK7447081.1"/>
    <property type="molecule type" value="Genomic_DNA"/>
</dbReference>
<protein>
    <recommendedName>
        <fullName evidence="1">NADH:flavin oxidoreductase/NADH oxidase N-terminal domain-containing protein</fullName>
    </recommendedName>
</protein>
<keyword evidence="3" id="KW-1185">Reference proteome</keyword>
<dbReference type="PANTHER" id="PTHR22893:SF91">
    <property type="entry name" value="NADPH DEHYDROGENASE 2-RELATED"/>
    <property type="match status" value="1"/>
</dbReference>
<accession>A0ABR1J3U0</accession>
<gene>
    <name evidence="2" type="ORF">VKT23_014295</name>
</gene>
<evidence type="ECO:0000259" key="1">
    <source>
        <dbReference type="Pfam" id="PF00724"/>
    </source>
</evidence>